<dbReference type="CDD" id="cd09083">
    <property type="entry name" value="EEP-1"/>
    <property type="match status" value="1"/>
</dbReference>
<dbReference type="InterPro" id="IPR005135">
    <property type="entry name" value="Endo/exonuclease/phosphatase"/>
</dbReference>
<dbReference type="STRING" id="866536.Belba_1880"/>
<dbReference type="Gene3D" id="3.60.10.10">
    <property type="entry name" value="Endonuclease/exonuclease/phosphatase"/>
    <property type="match status" value="1"/>
</dbReference>
<keyword evidence="2" id="KW-0378">Hydrolase</keyword>
<dbReference type="RefSeq" id="WP_014772446.1">
    <property type="nucleotide sequence ID" value="NC_018010.1"/>
</dbReference>
<dbReference type="PANTHER" id="PTHR12121:SF36">
    <property type="entry name" value="ENDONUCLEASE_EXONUCLEASE_PHOSPHATASE DOMAIN-CONTAINING PROTEIN"/>
    <property type="match status" value="1"/>
</dbReference>
<feature type="domain" description="Endonuclease/exonuclease/phosphatase" evidence="1">
    <location>
        <begin position="27"/>
        <end position="268"/>
    </location>
</feature>
<dbReference type="PATRIC" id="fig|866536.3.peg.1938"/>
<dbReference type="AlphaFoldDB" id="I3Z5E9"/>
<protein>
    <submittedName>
        <fullName evidence="2">Metal-dependent hydrolase</fullName>
    </submittedName>
</protein>
<dbReference type="InterPro" id="IPR036691">
    <property type="entry name" value="Endo/exonu/phosph_ase_sf"/>
</dbReference>
<dbReference type="PANTHER" id="PTHR12121">
    <property type="entry name" value="CARBON CATABOLITE REPRESSOR PROTEIN 4"/>
    <property type="match status" value="1"/>
</dbReference>
<dbReference type="GO" id="GO:0000175">
    <property type="term" value="F:3'-5'-RNA exonuclease activity"/>
    <property type="evidence" value="ECO:0007669"/>
    <property type="project" value="TreeGrafter"/>
</dbReference>
<evidence type="ECO:0000313" key="3">
    <source>
        <dbReference type="Proteomes" id="UP000006050"/>
    </source>
</evidence>
<evidence type="ECO:0000313" key="2">
    <source>
        <dbReference type="EMBL" id="AFL84467.1"/>
    </source>
</evidence>
<dbReference type="eggNOG" id="COG3568">
    <property type="taxonomic scope" value="Bacteria"/>
</dbReference>
<dbReference type="SUPFAM" id="SSF56219">
    <property type="entry name" value="DNase I-like"/>
    <property type="match status" value="1"/>
</dbReference>
<dbReference type="EMBL" id="CP003281">
    <property type="protein sequence ID" value="AFL84467.1"/>
    <property type="molecule type" value="Genomic_DNA"/>
</dbReference>
<dbReference type="OrthoDB" id="9793162at2"/>
<gene>
    <name evidence="2" type="ordered locus">Belba_1880</name>
</gene>
<sequence length="280" mass="32472">MNIKLIYLFFIILFINEVALGQSYQFATYNIKFDDRNDLENLWKDRSSHLINLMQFHKMDLIGTQEGMKHQLDEISENLNFPYIGQSREEDGIKGEFSAIFYNSKKFTLIESNTFWLSPTPDVASKGWDAALNRICTYGNFEDKNGQKFYVFNIHYDHVGQKAREESSKLILEKIKSINTENTPVILMGDFNVENDNKAYEIIVKSDFKDSKNLSQNTPYGAIGTFNGYSWDKKPERIIDYVFVNQGIQVLRYGILTDNYGLKYPSDHFPVMIEVSFSGN</sequence>
<keyword evidence="3" id="KW-1185">Reference proteome</keyword>
<dbReference type="HOGENOM" id="CLU_030508_1_0_10"/>
<dbReference type="Proteomes" id="UP000006050">
    <property type="component" value="Chromosome"/>
</dbReference>
<reference evidence="3" key="1">
    <citation type="submission" date="2012-06" db="EMBL/GenBank/DDBJ databases">
        <title>The complete genome of Belliella baltica DSM 15883.</title>
        <authorList>
            <person name="Lucas S."/>
            <person name="Copeland A."/>
            <person name="Lapidus A."/>
            <person name="Goodwin L."/>
            <person name="Pitluck S."/>
            <person name="Peters L."/>
            <person name="Mikhailova N."/>
            <person name="Davenport K."/>
            <person name="Kyrpides N."/>
            <person name="Mavromatis K."/>
            <person name="Pagani I."/>
            <person name="Ivanova N."/>
            <person name="Ovchinnikova G."/>
            <person name="Zeytun A."/>
            <person name="Detter J.C."/>
            <person name="Han C."/>
            <person name="Land M."/>
            <person name="Hauser L."/>
            <person name="Markowitz V."/>
            <person name="Cheng J.-F."/>
            <person name="Hugenholtz P."/>
            <person name="Woyke T."/>
            <person name="Wu D."/>
            <person name="Tindall B."/>
            <person name="Pomrenke H."/>
            <person name="Brambilla E."/>
            <person name="Klenk H.-P."/>
            <person name="Eisen J.A."/>
        </authorList>
    </citation>
    <scope>NUCLEOTIDE SEQUENCE [LARGE SCALE GENOMIC DNA]</scope>
    <source>
        <strain evidence="3">DSM 15883 / CIP 108006 / LMG 21964 / BA134</strain>
    </source>
</reference>
<accession>I3Z5E9</accession>
<dbReference type="KEGG" id="bbd:Belba_1880"/>
<proteinExistence type="predicted"/>
<name>I3Z5E9_BELBD</name>
<dbReference type="InterPro" id="IPR050410">
    <property type="entry name" value="CCR4/nocturin_mRNA_transcr"/>
</dbReference>
<organism evidence="2 3">
    <name type="scientific">Belliella baltica (strain DSM 15883 / CIP 108006 / LMG 21964 / BA134)</name>
    <dbReference type="NCBI Taxonomy" id="866536"/>
    <lineage>
        <taxon>Bacteria</taxon>
        <taxon>Pseudomonadati</taxon>
        <taxon>Bacteroidota</taxon>
        <taxon>Cytophagia</taxon>
        <taxon>Cytophagales</taxon>
        <taxon>Cyclobacteriaceae</taxon>
        <taxon>Belliella</taxon>
    </lineage>
</organism>
<evidence type="ECO:0000259" key="1">
    <source>
        <dbReference type="Pfam" id="PF03372"/>
    </source>
</evidence>
<dbReference type="Pfam" id="PF03372">
    <property type="entry name" value="Exo_endo_phos"/>
    <property type="match status" value="1"/>
</dbReference>